<name>A0A378WX13_9NOCA</name>
<keyword evidence="2" id="KW-0732">Signal</keyword>
<dbReference type="EMBL" id="UGRU01000001">
    <property type="protein sequence ID" value="SUA44954.1"/>
    <property type="molecule type" value="Genomic_DNA"/>
</dbReference>
<sequence length="107" mass="11202">MQKPILGLAAAAVAAATGAVLLVHYTHEPASHPQEYLVVNNDKPDDQQTDGLDDLEEPNIEGPPPTSARDFVEDSTPCPGTAPEHPAPNEDGPAAHGQGWTSYNPGN</sequence>
<evidence type="ECO:0000313" key="3">
    <source>
        <dbReference type="EMBL" id="SUA44954.1"/>
    </source>
</evidence>
<accession>A0A378WX13</accession>
<evidence type="ECO:0000256" key="1">
    <source>
        <dbReference type="SAM" id="MobiDB-lite"/>
    </source>
</evidence>
<dbReference type="RefSeq" id="WP_128145251.1">
    <property type="nucleotide sequence ID" value="NZ_JAJFOE010000001.1"/>
</dbReference>
<dbReference type="OrthoDB" id="9936381at2"/>
<evidence type="ECO:0000313" key="4">
    <source>
        <dbReference type="Proteomes" id="UP000255082"/>
    </source>
</evidence>
<feature type="compositionally biased region" description="Acidic residues" evidence="1">
    <location>
        <begin position="47"/>
        <end position="59"/>
    </location>
</feature>
<protein>
    <recommendedName>
        <fullName evidence="5">Secreted protein</fullName>
    </recommendedName>
</protein>
<reference evidence="3 4" key="1">
    <citation type="submission" date="2018-06" db="EMBL/GenBank/DDBJ databases">
        <authorList>
            <consortium name="Pathogen Informatics"/>
            <person name="Doyle S."/>
        </authorList>
    </citation>
    <scope>NUCLEOTIDE SEQUENCE [LARGE SCALE GENOMIC DNA]</scope>
    <source>
        <strain evidence="3 4">NCTC13184</strain>
    </source>
</reference>
<feature type="region of interest" description="Disordered" evidence="1">
    <location>
        <begin position="33"/>
        <end position="107"/>
    </location>
</feature>
<feature type="chain" id="PRO_5038992894" description="Secreted protein" evidence="2">
    <location>
        <begin position="20"/>
        <end position="107"/>
    </location>
</feature>
<proteinExistence type="predicted"/>
<organism evidence="3 4">
    <name type="scientific">Nocardia africana</name>
    <dbReference type="NCBI Taxonomy" id="134964"/>
    <lineage>
        <taxon>Bacteria</taxon>
        <taxon>Bacillati</taxon>
        <taxon>Actinomycetota</taxon>
        <taxon>Actinomycetes</taxon>
        <taxon>Mycobacteriales</taxon>
        <taxon>Nocardiaceae</taxon>
        <taxon>Nocardia</taxon>
    </lineage>
</organism>
<dbReference type="Proteomes" id="UP000255082">
    <property type="component" value="Unassembled WGS sequence"/>
</dbReference>
<dbReference type="AlphaFoldDB" id="A0A378WX13"/>
<gene>
    <name evidence="3" type="ORF">NCTC13184_03476</name>
</gene>
<evidence type="ECO:0000256" key="2">
    <source>
        <dbReference type="SAM" id="SignalP"/>
    </source>
</evidence>
<evidence type="ECO:0008006" key="5">
    <source>
        <dbReference type="Google" id="ProtNLM"/>
    </source>
</evidence>
<feature type="signal peptide" evidence="2">
    <location>
        <begin position="1"/>
        <end position="19"/>
    </location>
</feature>